<keyword evidence="1 3" id="KW-0489">Methyltransferase</keyword>
<dbReference type="EMBL" id="CP061800">
    <property type="protein sequence ID" value="QTA88500.1"/>
    <property type="molecule type" value="Genomic_DNA"/>
</dbReference>
<dbReference type="RefSeq" id="WP_207683236.1">
    <property type="nucleotide sequence ID" value="NZ_CP061800.1"/>
</dbReference>
<dbReference type="KEGG" id="dmm:dnm_045460"/>
<reference evidence="3" key="1">
    <citation type="journal article" date="2021" name="Microb. Physiol.">
        <title>Proteogenomic Insights into the Physiology of Marine, Sulfate-Reducing, Filamentous Desulfonema limicola and Desulfonema magnum.</title>
        <authorList>
            <person name="Schnaars V."/>
            <person name="Wohlbrand L."/>
            <person name="Scheve S."/>
            <person name="Hinrichs C."/>
            <person name="Reinhardt R."/>
            <person name="Rabus R."/>
        </authorList>
    </citation>
    <scope>NUCLEOTIDE SEQUENCE</scope>
    <source>
        <strain evidence="3">4be13</strain>
    </source>
</reference>
<keyword evidence="3" id="KW-0689">Ribosomal protein</keyword>
<dbReference type="GO" id="GO:0032259">
    <property type="term" value="P:methylation"/>
    <property type="evidence" value="ECO:0007669"/>
    <property type="project" value="UniProtKB-KW"/>
</dbReference>
<evidence type="ECO:0000313" key="3">
    <source>
        <dbReference type="EMBL" id="QTA88500.1"/>
    </source>
</evidence>
<dbReference type="AlphaFoldDB" id="A0A975GP74"/>
<dbReference type="InterPro" id="IPR029063">
    <property type="entry name" value="SAM-dependent_MTases_sf"/>
</dbReference>
<keyword evidence="2" id="KW-0808">Transferase</keyword>
<protein>
    <submittedName>
        <fullName evidence="3">Ribosomal protein methyltransferase domain-containing protein</fullName>
    </submittedName>
</protein>
<dbReference type="InterPro" id="IPR050078">
    <property type="entry name" value="Ribosomal_L11_MeTrfase_PrmA"/>
</dbReference>
<dbReference type="PANTHER" id="PTHR43648">
    <property type="entry name" value="ELECTRON TRANSFER FLAVOPROTEIN BETA SUBUNIT LYSINE METHYLTRANSFERASE"/>
    <property type="match status" value="1"/>
</dbReference>
<evidence type="ECO:0000313" key="4">
    <source>
        <dbReference type="Proteomes" id="UP000663722"/>
    </source>
</evidence>
<dbReference type="Pfam" id="PF06325">
    <property type="entry name" value="PrmA"/>
    <property type="match status" value="1"/>
</dbReference>
<dbReference type="GO" id="GO:0008276">
    <property type="term" value="F:protein methyltransferase activity"/>
    <property type="evidence" value="ECO:0007669"/>
    <property type="project" value="TreeGrafter"/>
</dbReference>
<sequence>MIESENPYKDLYIYYIEGRVKSREIFGTSFIGNWEEDGFSFLFFSEPSHDEVKSLLNDQPELSLLDQFHMTYDEWQGGEVRPFTVGNFLITPPWFNSQIPNPKSQIILDPGVVFGTGTHPTTYDCLDMLERVCAEERIESAIDLGTGTGLLALAAARLGCGRTLAVDFNFLAVKTAKRNVELNRLEHRILAVQGRAEDFMDWSADLMIANIHYDIMRQLINSKGFLHKKWFILSGLLRSEARDIACKLSQLPVKILKKQERDGVWHTFFGRSLSMADDPLPITNHQSQR</sequence>
<evidence type="ECO:0000256" key="2">
    <source>
        <dbReference type="ARBA" id="ARBA00022679"/>
    </source>
</evidence>
<keyword evidence="3" id="KW-0687">Ribonucleoprotein</keyword>
<name>A0A975GP74_9BACT</name>
<accession>A0A975GP74</accession>
<proteinExistence type="predicted"/>
<organism evidence="3 4">
    <name type="scientific">Desulfonema magnum</name>
    <dbReference type="NCBI Taxonomy" id="45655"/>
    <lineage>
        <taxon>Bacteria</taxon>
        <taxon>Pseudomonadati</taxon>
        <taxon>Thermodesulfobacteriota</taxon>
        <taxon>Desulfobacteria</taxon>
        <taxon>Desulfobacterales</taxon>
        <taxon>Desulfococcaceae</taxon>
        <taxon>Desulfonema</taxon>
    </lineage>
</organism>
<keyword evidence="4" id="KW-1185">Reference proteome</keyword>
<dbReference type="SUPFAM" id="SSF53335">
    <property type="entry name" value="S-adenosyl-L-methionine-dependent methyltransferases"/>
    <property type="match status" value="1"/>
</dbReference>
<dbReference type="GO" id="GO:0005840">
    <property type="term" value="C:ribosome"/>
    <property type="evidence" value="ECO:0007669"/>
    <property type="project" value="UniProtKB-KW"/>
</dbReference>
<dbReference type="Gene3D" id="3.40.50.150">
    <property type="entry name" value="Vaccinia Virus protein VP39"/>
    <property type="match status" value="1"/>
</dbReference>
<dbReference type="PANTHER" id="PTHR43648:SF1">
    <property type="entry name" value="ELECTRON TRANSFER FLAVOPROTEIN BETA SUBUNIT LYSINE METHYLTRANSFERASE"/>
    <property type="match status" value="1"/>
</dbReference>
<gene>
    <name evidence="3" type="ORF">dnm_045460</name>
</gene>
<evidence type="ECO:0000256" key="1">
    <source>
        <dbReference type="ARBA" id="ARBA00022603"/>
    </source>
</evidence>
<dbReference type="Proteomes" id="UP000663722">
    <property type="component" value="Chromosome"/>
</dbReference>